<keyword evidence="3" id="KW-0677">Repeat</keyword>
<accession>A0A443SNI7</accession>
<evidence type="ECO:0000256" key="4">
    <source>
        <dbReference type="ARBA" id="ARBA00023157"/>
    </source>
</evidence>
<dbReference type="InterPro" id="IPR001611">
    <property type="entry name" value="Leu-rich_rpt"/>
</dbReference>
<dbReference type="InterPro" id="IPR000483">
    <property type="entry name" value="Cys-rich_flank_reg_C"/>
</dbReference>
<dbReference type="PANTHER" id="PTHR24366">
    <property type="entry name" value="IG(IMMUNOGLOBULIN) AND LRR(LEUCINE RICH REPEAT) DOMAINS"/>
    <property type="match status" value="1"/>
</dbReference>
<dbReference type="InterPro" id="IPR013783">
    <property type="entry name" value="Ig-like_fold"/>
</dbReference>
<proteinExistence type="predicted"/>
<organism evidence="8 9">
    <name type="scientific">Leptotrombidium deliense</name>
    <dbReference type="NCBI Taxonomy" id="299467"/>
    <lineage>
        <taxon>Eukaryota</taxon>
        <taxon>Metazoa</taxon>
        <taxon>Ecdysozoa</taxon>
        <taxon>Arthropoda</taxon>
        <taxon>Chelicerata</taxon>
        <taxon>Arachnida</taxon>
        <taxon>Acari</taxon>
        <taxon>Acariformes</taxon>
        <taxon>Trombidiformes</taxon>
        <taxon>Prostigmata</taxon>
        <taxon>Anystina</taxon>
        <taxon>Parasitengona</taxon>
        <taxon>Trombiculoidea</taxon>
        <taxon>Trombiculidae</taxon>
        <taxon>Leptotrombidium</taxon>
    </lineage>
</organism>
<evidence type="ECO:0000256" key="2">
    <source>
        <dbReference type="ARBA" id="ARBA00022729"/>
    </source>
</evidence>
<keyword evidence="4" id="KW-1015">Disulfide bond</keyword>
<dbReference type="InterPro" id="IPR003591">
    <property type="entry name" value="Leu-rich_rpt_typical-subtyp"/>
</dbReference>
<dbReference type="AlphaFoldDB" id="A0A443SNI7"/>
<dbReference type="STRING" id="299467.A0A443SNI7"/>
<keyword evidence="9" id="KW-1185">Reference proteome</keyword>
<sequence>MTVLEWGFRRASAQNCPSMCSCLWKNNKQTALCVNQGLISIPSGINPSTQVLDLNKNNFQILPAKVFEQRGLVNLQKVFLSECKLGVIAPDAFSHLHHLIELYLSSNLLTTVPSEALKHCPLVRRLQLNNNPIQAIRENSFDSLSHLMSLDLSNCEIDLIEPKAFRGLTRLQFLKLDNNRLTTLSPMVVNDLPPLYSFDLHRNPWNCDCELRASREWMYKYNVPQSIPPTCNSPERLQGSMWNSLDIDDFACKPIILNRDTETSAYSSGNTSFTCTVKAIPEARVSWHFADVANGNQSLSLTRNEKYFVTEDRSTFGYLSSTLNIINVDTTDAALNYRCFAENQAGSATKKFNLTLIALPYTSFNGWSKVEIACSILAGVFLTTLLCVFIILCMVRRTRYFSDKSKPVKTTQNAKQNQGIDKLNTVKAVNNSHFDDKNVINQNGALKMEFKNNPVTSYAYTPEETIETMNTAVENSFNNSYDGLLQVSQPMTTDSYNHFEDYDLYDYNNETMNYNFDTSFVNNMPLASGQHIDPNYWSKASSQPNDSDEDLHQSSSGTHPSQHHVNVVGQGSYNIGHPTVVRYSPDEGYAEEPAVIPYNLQGTEV</sequence>
<keyword evidence="6" id="KW-0812">Transmembrane</keyword>
<keyword evidence="6" id="KW-1133">Transmembrane helix</keyword>
<comment type="caution">
    <text evidence="8">The sequence shown here is derived from an EMBL/GenBank/DDBJ whole genome shotgun (WGS) entry which is preliminary data.</text>
</comment>
<dbReference type="Gene3D" id="2.60.40.10">
    <property type="entry name" value="Immunoglobulins"/>
    <property type="match status" value="1"/>
</dbReference>
<evidence type="ECO:0000313" key="9">
    <source>
        <dbReference type="Proteomes" id="UP000288716"/>
    </source>
</evidence>
<keyword evidence="6" id="KW-0472">Membrane</keyword>
<dbReference type="FunFam" id="3.80.10.10:FF:000082">
    <property type="entry name" value="Leucine-rich repeat-containing 24"/>
    <property type="match status" value="1"/>
</dbReference>
<dbReference type="EMBL" id="NCKV01001085">
    <property type="protein sequence ID" value="RWS29065.1"/>
    <property type="molecule type" value="Genomic_DNA"/>
</dbReference>
<dbReference type="Pfam" id="PF00560">
    <property type="entry name" value="LRR_1"/>
    <property type="match status" value="1"/>
</dbReference>
<keyword evidence="1" id="KW-0433">Leucine-rich repeat</keyword>
<dbReference type="InterPro" id="IPR007110">
    <property type="entry name" value="Ig-like_dom"/>
</dbReference>
<evidence type="ECO:0000256" key="3">
    <source>
        <dbReference type="ARBA" id="ARBA00022737"/>
    </source>
</evidence>
<dbReference type="SUPFAM" id="SSF48726">
    <property type="entry name" value="Immunoglobulin"/>
    <property type="match status" value="1"/>
</dbReference>
<dbReference type="InterPro" id="IPR036179">
    <property type="entry name" value="Ig-like_dom_sf"/>
</dbReference>
<dbReference type="Pfam" id="PF13855">
    <property type="entry name" value="LRR_8"/>
    <property type="match status" value="1"/>
</dbReference>
<feature type="region of interest" description="Disordered" evidence="5">
    <location>
        <begin position="535"/>
        <end position="571"/>
    </location>
</feature>
<dbReference type="SMART" id="SM00369">
    <property type="entry name" value="LRR_TYP"/>
    <property type="match status" value="6"/>
</dbReference>
<dbReference type="Gene3D" id="3.80.10.10">
    <property type="entry name" value="Ribonuclease Inhibitor"/>
    <property type="match status" value="2"/>
</dbReference>
<evidence type="ECO:0000313" key="8">
    <source>
        <dbReference type="EMBL" id="RWS29065.1"/>
    </source>
</evidence>
<feature type="domain" description="Ig-like" evidence="7">
    <location>
        <begin position="254"/>
        <end position="355"/>
    </location>
</feature>
<feature type="transmembrane region" description="Helical" evidence="6">
    <location>
        <begin position="376"/>
        <end position="395"/>
    </location>
</feature>
<reference evidence="8 9" key="1">
    <citation type="journal article" date="2018" name="Gigascience">
        <title>Genomes of trombidid mites reveal novel predicted allergens and laterally-transferred genes associated with secondary metabolism.</title>
        <authorList>
            <person name="Dong X."/>
            <person name="Chaisiri K."/>
            <person name="Xia D."/>
            <person name="Armstrong S.D."/>
            <person name="Fang Y."/>
            <person name="Donnelly M.J."/>
            <person name="Kadowaki T."/>
            <person name="McGarry J.W."/>
            <person name="Darby A.C."/>
            <person name="Makepeace B.L."/>
        </authorList>
    </citation>
    <scope>NUCLEOTIDE SEQUENCE [LARGE SCALE GENOMIC DNA]</scope>
    <source>
        <strain evidence="8">UoL-UT</strain>
    </source>
</reference>
<keyword evidence="2" id="KW-0732">Signal</keyword>
<dbReference type="VEuPathDB" id="VectorBase:LDEU002977"/>
<evidence type="ECO:0000256" key="6">
    <source>
        <dbReference type="SAM" id="Phobius"/>
    </source>
</evidence>
<evidence type="ECO:0000256" key="5">
    <source>
        <dbReference type="SAM" id="MobiDB-lite"/>
    </source>
</evidence>
<dbReference type="Proteomes" id="UP000288716">
    <property type="component" value="Unassembled WGS sequence"/>
</dbReference>
<dbReference type="SMART" id="SM00082">
    <property type="entry name" value="LRRCT"/>
    <property type="match status" value="1"/>
</dbReference>
<name>A0A443SNI7_9ACAR</name>
<gene>
    <name evidence="8" type="ORF">B4U80_06527</name>
</gene>
<evidence type="ECO:0000259" key="7">
    <source>
        <dbReference type="PROSITE" id="PS50835"/>
    </source>
</evidence>
<feature type="compositionally biased region" description="Polar residues" evidence="5">
    <location>
        <begin position="553"/>
        <end position="571"/>
    </location>
</feature>
<dbReference type="InterPro" id="IPR032675">
    <property type="entry name" value="LRR_dom_sf"/>
</dbReference>
<evidence type="ECO:0000256" key="1">
    <source>
        <dbReference type="ARBA" id="ARBA00022614"/>
    </source>
</evidence>
<protein>
    <submittedName>
        <fullName evidence="8">Leucine-rich repeat-containing protein 4-like protein</fullName>
    </submittedName>
</protein>
<dbReference type="Pfam" id="PF13927">
    <property type="entry name" value="Ig_3"/>
    <property type="match status" value="1"/>
</dbReference>
<dbReference type="PROSITE" id="PS50835">
    <property type="entry name" value="IG_LIKE"/>
    <property type="match status" value="1"/>
</dbReference>
<dbReference type="OrthoDB" id="643377at2759"/>
<dbReference type="PANTHER" id="PTHR24366:SF136">
    <property type="entry name" value="KEKKON 1, ISOFORM B"/>
    <property type="match status" value="1"/>
</dbReference>
<dbReference type="SUPFAM" id="SSF52058">
    <property type="entry name" value="L domain-like"/>
    <property type="match status" value="1"/>
</dbReference>